<keyword evidence="4" id="KW-0862">Zinc</keyword>
<comment type="caution">
    <text evidence="5">The sequence shown here is derived from an EMBL/GenBank/DDBJ whole genome shotgun (WGS) entry which is preliminary data.</text>
</comment>
<dbReference type="Gene3D" id="3.20.20.70">
    <property type="entry name" value="Aldolase class I"/>
    <property type="match status" value="1"/>
</dbReference>
<dbReference type="InterPro" id="IPR008567">
    <property type="entry name" value="BKACE"/>
</dbReference>
<keyword evidence="3" id="KW-0479">Metal-binding</keyword>
<organism evidence="5 6">
    <name type="scientific">Geothrix limicola</name>
    <dbReference type="NCBI Taxonomy" id="2927978"/>
    <lineage>
        <taxon>Bacteria</taxon>
        <taxon>Pseudomonadati</taxon>
        <taxon>Acidobacteriota</taxon>
        <taxon>Holophagae</taxon>
        <taxon>Holophagales</taxon>
        <taxon>Holophagaceae</taxon>
        <taxon>Geothrix</taxon>
    </lineage>
</organism>
<dbReference type="PANTHER" id="PTHR37418:SF2">
    <property type="entry name" value="3-KETO-5-AMINOHEXANOATE CLEAVAGE ENZYME"/>
    <property type="match status" value="1"/>
</dbReference>
<name>A0ABQ5QDW5_9BACT</name>
<evidence type="ECO:0000313" key="6">
    <source>
        <dbReference type="Proteomes" id="UP001165069"/>
    </source>
</evidence>
<proteinExistence type="predicted"/>
<gene>
    <name evidence="5" type="primary">kce</name>
    <name evidence="5" type="ORF">GETHLI_13540</name>
</gene>
<dbReference type="EMBL" id="BSDE01000002">
    <property type="protein sequence ID" value="GLH72852.1"/>
    <property type="molecule type" value="Genomic_DNA"/>
</dbReference>
<dbReference type="RefSeq" id="WP_285573043.1">
    <property type="nucleotide sequence ID" value="NZ_BSDE01000002.1"/>
</dbReference>
<accession>A0ABQ5QDW5</accession>
<comment type="cofactor">
    <cofactor evidence="1">
        <name>Zn(2+)</name>
        <dbReference type="ChEBI" id="CHEBI:29105"/>
    </cofactor>
</comment>
<dbReference type="Pfam" id="PF05853">
    <property type="entry name" value="BKACE"/>
    <property type="match status" value="1"/>
</dbReference>
<evidence type="ECO:0000313" key="5">
    <source>
        <dbReference type="EMBL" id="GLH72852.1"/>
    </source>
</evidence>
<dbReference type="PANTHER" id="PTHR37418">
    <property type="entry name" value="3-KETO-5-AMINOHEXANOATE CLEAVAGE ENZYME-RELATED"/>
    <property type="match status" value="1"/>
</dbReference>
<dbReference type="InterPro" id="IPR013785">
    <property type="entry name" value="Aldolase_TIM"/>
</dbReference>
<reference evidence="5 6" key="1">
    <citation type="journal article" date="2023" name="Antonie Van Leeuwenhoek">
        <title>Mesoterricola silvestris gen. nov., sp. nov., Mesoterricola sediminis sp. nov., Geothrix oryzae sp. nov., Geothrix edaphica sp. nov., Geothrix rubra sp. nov., and Geothrix limicola sp. nov., six novel members of Acidobacteriota isolated from soils.</title>
        <authorList>
            <person name="Itoh H."/>
            <person name="Sugisawa Y."/>
            <person name="Mise K."/>
            <person name="Xu Z."/>
            <person name="Kuniyasu M."/>
            <person name="Ushijima N."/>
            <person name="Kawano K."/>
            <person name="Kobayashi E."/>
            <person name="Shiratori Y."/>
            <person name="Masuda Y."/>
            <person name="Senoo K."/>
        </authorList>
    </citation>
    <scope>NUCLEOTIDE SEQUENCE [LARGE SCALE GENOMIC DNA]</scope>
    <source>
        <strain evidence="5 6">Red804</strain>
    </source>
</reference>
<evidence type="ECO:0000256" key="1">
    <source>
        <dbReference type="ARBA" id="ARBA00001947"/>
    </source>
</evidence>
<evidence type="ECO:0000256" key="2">
    <source>
        <dbReference type="ARBA" id="ARBA00022679"/>
    </source>
</evidence>
<evidence type="ECO:0000256" key="4">
    <source>
        <dbReference type="ARBA" id="ARBA00022833"/>
    </source>
</evidence>
<keyword evidence="6" id="KW-1185">Reference proteome</keyword>
<dbReference type="Proteomes" id="UP001165069">
    <property type="component" value="Unassembled WGS sequence"/>
</dbReference>
<evidence type="ECO:0000256" key="3">
    <source>
        <dbReference type="ARBA" id="ARBA00022723"/>
    </source>
</evidence>
<protein>
    <submittedName>
        <fullName evidence="5">3-keto-5-aminohexanoate cleavage enzyme</fullName>
    </submittedName>
</protein>
<sequence length="274" mass="30108">MDNKLIITCAITGAETTKAMNPALPITPEEIAQGAFEAYEAGASVLHLHVRQDDGTPTQDVAVFRKAMDLIRAKCDIVIETTTGGAAWMTPEERLQPVTLKPEMASLDCGTVNFGDEYIVNTLPIMRQFAQAMLDHGVRPTLECFDLGHVYASHILIKEGLLEEPYHYGLVLNVPGAAKYEPDVMEFLVRKLPKGAFFTAFGIGGKANVDSIYATIALGGHVRVGFEDNIYYSKGRLAASNAELVERAARIARDCGRELARPEDVRRMLKLRRA</sequence>
<keyword evidence="2" id="KW-0808">Transferase</keyword>